<dbReference type="Proteomes" id="UP000278807">
    <property type="component" value="Unassembled WGS sequence"/>
</dbReference>
<evidence type="ECO:0000256" key="8">
    <source>
        <dbReference type="ARBA" id="ARBA00023163"/>
    </source>
</evidence>
<keyword evidence="2" id="KW-0479">Metal-binding</keyword>
<protein>
    <recommendedName>
        <fullName evidence="10">SAGA-associated factor 11</fullName>
    </recommendedName>
</protein>
<dbReference type="AlphaFoldDB" id="A0A0R3TNF6"/>
<comment type="function">
    <text evidence="10">Component of the transcription regulatory histone acetylation (HAT) complex SAGA, a multiprotein complex that activates transcription by remodeling chromatin and mediating histone acetylation and deubiquitination. Within the SAGA complex, participates in a subcomplex that specifically deubiquitinates histone H2B. The SAGA complex is recruited to specific gene promoters by activators, where it is required for transcription.</text>
</comment>
<reference evidence="14" key="1">
    <citation type="submission" date="2017-02" db="UniProtKB">
        <authorList>
            <consortium name="WormBaseParasite"/>
        </authorList>
    </citation>
    <scope>IDENTIFICATION</scope>
</reference>
<dbReference type="GO" id="GO:0003713">
    <property type="term" value="F:transcription coactivator activity"/>
    <property type="evidence" value="ECO:0007669"/>
    <property type="project" value="TreeGrafter"/>
</dbReference>
<feature type="compositionally biased region" description="Polar residues" evidence="11">
    <location>
        <begin position="167"/>
        <end position="181"/>
    </location>
</feature>
<dbReference type="EMBL" id="UZAE01012427">
    <property type="protein sequence ID" value="VDO05102.1"/>
    <property type="molecule type" value="Genomic_DNA"/>
</dbReference>
<dbReference type="GO" id="GO:0071819">
    <property type="term" value="C:DUBm complex"/>
    <property type="evidence" value="ECO:0007669"/>
    <property type="project" value="TreeGrafter"/>
</dbReference>
<dbReference type="OrthoDB" id="21557at2759"/>
<feature type="compositionally biased region" description="Low complexity" evidence="11">
    <location>
        <begin position="150"/>
        <end position="159"/>
    </location>
</feature>
<evidence type="ECO:0000256" key="10">
    <source>
        <dbReference type="RuleBase" id="RU261113"/>
    </source>
</evidence>
<keyword evidence="9" id="KW-0539">Nucleus</keyword>
<feature type="region of interest" description="Disordered" evidence="11">
    <location>
        <begin position="132"/>
        <end position="226"/>
    </location>
</feature>
<evidence type="ECO:0000313" key="14">
    <source>
        <dbReference type="WBParaSite" id="HNAJ_0000891401-mRNA-1"/>
    </source>
</evidence>
<keyword evidence="8" id="KW-0804">Transcription</keyword>
<reference evidence="12 13" key="2">
    <citation type="submission" date="2018-11" db="EMBL/GenBank/DDBJ databases">
        <authorList>
            <consortium name="Pathogen Informatics"/>
        </authorList>
    </citation>
    <scope>NUCLEOTIDE SEQUENCE [LARGE SCALE GENOMIC DNA]</scope>
</reference>
<keyword evidence="7 10" id="KW-0010">Activator</keyword>
<keyword evidence="5" id="KW-0156">Chromatin regulator</keyword>
<dbReference type="GO" id="GO:0008270">
    <property type="term" value="F:zinc ion binding"/>
    <property type="evidence" value="ECO:0007669"/>
    <property type="project" value="UniProtKB-KW"/>
</dbReference>
<evidence type="ECO:0000256" key="1">
    <source>
        <dbReference type="ARBA" id="ARBA00004123"/>
    </source>
</evidence>
<feature type="compositionally biased region" description="Basic residues" evidence="11">
    <location>
        <begin position="217"/>
        <end position="226"/>
    </location>
</feature>
<evidence type="ECO:0000256" key="2">
    <source>
        <dbReference type="ARBA" id="ARBA00022723"/>
    </source>
</evidence>
<gene>
    <name evidence="12" type="ORF">HNAJ_LOCUS8910</name>
</gene>
<evidence type="ECO:0000256" key="9">
    <source>
        <dbReference type="ARBA" id="ARBA00023242"/>
    </source>
</evidence>
<organism evidence="14">
    <name type="scientific">Rodentolepis nana</name>
    <name type="common">Dwarf tapeworm</name>
    <name type="synonym">Hymenolepis nana</name>
    <dbReference type="NCBI Taxonomy" id="102285"/>
    <lineage>
        <taxon>Eukaryota</taxon>
        <taxon>Metazoa</taxon>
        <taxon>Spiralia</taxon>
        <taxon>Lophotrochozoa</taxon>
        <taxon>Platyhelminthes</taxon>
        <taxon>Cestoda</taxon>
        <taxon>Eucestoda</taxon>
        <taxon>Cyclophyllidea</taxon>
        <taxon>Hymenolepididae</taxon>
        <taxon>Rodentolepis</taxon>
    </lineage>
</organism>
<comment type="subunit">
    <text evidence="10">Component of some SAGA transcription coactivator-HAT complexes.</text>
</comment>
<evidence type="ECO:0000256" key="3">
    <source>
        <dbReference type="ARBA" id="ARBA00022771"/>
    </source>
</evidence>
<dbReference type="Pfam" id="PF08209">
    <property type="entry name" value="Sgf11"/>
    <property type="match status" value="1"/>
</dbReference>
<dbReference type="InterPro" id="IPR013246">
    <property type="entry name" value="SAGA_su_Sgf11"/>
</dbReference>
<keyword evidence="13" id="KW-1185">Reference proteome</keyword>
<evidence type="ECO:0000256" key="6">
    <source>
        <dbReference type="ARBA" id="ARBA00023015"/>
    </source>
</evidence>
<keyword evidence="3" id="KW-0863">Zinc-finger</keyword>
<dbReference type="GO" id="GO:0006325">
    <property type="term" value="P:chromatin organization"/>
    <property type="evidence" value="ECO:0007669"/>
    <property type="project" value="UniProtKB-KW"/>
</dbReference>
<dbReference type="GO" id="GO:0006357">
    <property type="term" value="P:regulation of transcription by RNA polymerase II"/>
    <property type="evidence" value="ECO:0007669"/>
    <property type="project" value="TreeGrafter"/>
</dbReference>
<proteinExistence type="inferred from homology"/>
<accession>A0A0R3TNF6</accession>
<comment type="similarity">
    <text evidence="10">Belongs to the SGF11 family.</text>
</comment>
<evidence type="ECO:0000313" key="12">
    <source>
        <dbReference type="EMBL" id="VDO05102.1"/>
    </source>
</evidence>
<evidence type="ECO:0000256" key="7">
    <source>
        <dbReference type="ARBA" id="ARBA00023159"/>
    </source>
</evidence>
<dbReference type="InterPro" id="IPR051078">
    <property type="entry name" value="SGF11"/>
</dbReference>
<sequence length="226" mass="24905">MNVNEKAIYSIVEELIDSCVMDDILSVHRSIKLDYSHLLLTDAKNALNGENESANFNSFPKSESGARSSTVFVHCARCTSKVAATRYASHLSNCMGLGRNSSRRANRLIAEQRRFEDSDDVEEAYYLENSPMSLSGHKTESSLNNFPKTSSYPSRSSKSNLRLSGIASKSSNGRNCNSIPGESTLEKADSFESVSFSCGDDDESNSSEAPRRSGSSRNRRHQKSHV</sequence>
<dbReference type="STRING" id="102285.A0A0R3TNF6"/>
<dbReference type="WBParaSite" id="HNAJ_0000891401-mRNA-1">
    <property type="protein sequence ID" value="HNAJ_0000891401-mRNA-1"/>
    <property type="gene ID" value="HNAJ_0000891401"/>
</dbReference>
<dbReference type="PANTHER" id="PTHR46367:SF1">
    <property type="entry name" value="ATAXIN-7-LIKE PROTEIN 3"/>
    <property type="match status" value="1"/>
</dbReference>
<keyword evidence="4" id="KW-0862">Zinc</keyword>
<name>A0A0R3TNF6_RODNA</name>
<dbReference type="PANTHER" id="PTHR46367">
    <property type="entry name" value="ATAXIN-7-LIKE PROTEIN 3"/>
    <property type="match status" value="1"/>
</dbReference>
<evidence type="ECO:0000313" key="13">
    <source>
        <dbReference type="Proteomes" id="UP000278807"/>
    </source>
</evidence>
<dbReference type="GO" id="GO:0000124">
    <property type="term" value="C:SAGA complex"/>
    <property type="evidence" value="ECO:0007669"/>
    <property type="project" value="TreeGrafter"/>
</dbReference>
<keyword evidence="6" id="KW-0805">Transcription regulation</keyword>
<evidence type="ECO:0000256" key="5">
    <source>
        <dbReference type="ARBA" id="ARBA00022853"/>
    </source>
</evidence>
<comment type="subcellular location">
    <subcellularLocation>
        <location evidence="1 10">Nucleus</location>
    </subcellularLocation>
</comment>
<evidence type="ECO:0000256" key="4">
    <source>
        <dbReference type="ARBA" id="ARBA00022833"/>
    </source>
</evidence>
<evidence type="ECO:0000256" key="11">
    <source>
        <dbReference type="SAM" id="MobiDB-lite"/>
    </source>
</evidence>